<protein>
    <submittedName>
        <fullName evidence="5">CCHC-type domain-containing protein</fullName>
    </submittedName>
</protein>
<dbReference type="Proteomes" id="UP000887540">
    <property type="component" value="Unplaced"/>
</dbReference>
<feature type="compositionally biased region" description="Acidic residues" evidence="2">
    <location>
        <begin position="261"/>
        <end position="271"/>
    </location>
</feature>
<feature type="domain" description="CCHC-type" evidence="3">
    <location>
        <begin position="110"/>
        <end position="125"/>
    </location>
</feature>
<accession>A0A914DT01</accession>
<feature type="compositionally biased region" description="Polar residues" evidence="2">
    <location>
        <begin position="618"/>
        <end position="630"/>
    </location>
</feature>
<feature type="region of interest" description="Disordered" evidence="2">
    <location>
        <begin position="521"/>
        <end position="666"/>
    </location>
</feature>
<feature type="region of interest" description="Disordered" evidence="2">
    <location>
        <begin position="1"/>
        <end position="89"/>
    </location>
</feature>
<dbReference type="GO" id="GO:0019899">
    <property type="term" value="F:enzyme binding"/>
    <property type="evidence" value="ECO:0007669"/>
    <property type="project" value="UniProtKB-ARBA"/>
</dbReference>
<dbReference type="PROSITE" id="PS50158">
    <property type="entry name" value="ZF_CCHC"/>
    <property type="match status" value="1"/>
</dbReference>
<keyword evidence="4" id="KW-1185">Reference proteome</keyword>
<proteinExistence type="predicted"/>
<dbReference type="GO" id="GO:0008270">
    <property type="term" value="F:zinc ion binding"/>
    <property type="evidence" value="ECO:0007669"/>
    <property type="project" value="UniProtKB-KW"/>
</dbReference>
<name>A0A914DT01_9BILA</name>
<dbReference type="InterPro" id="IPR036875">
    <property type="entry name" value="Znf_CCHC_sf"/>
</dbReference>
<feature type="compositionally biased region" description="Low complexity" evidence="2">
    <location>
        <begin position="75"/>
        <end position="89"/>
    </location>
</feature>
<feature type="region of interest" description="Disordered" evidence="2">
    <location>
        <begin position="320"/>
        <end position="373"/>
    </location>
</feature>
<dbReference type="Gene3D" id="4.10.60.10">
    <property type="entry name" value="Zinc finger, CCHC-type"/>
    <property type="match status" value="1"/>
</dbReference>
<evidence type="ECO:0000313" key="5">
    <source>
        <dbReference type="WBParaSite" id="ACRNAN_scaffold3557.g14755.t1"/>
    </source>
</evidence>
<feature type="region of interest" description="Disordered" evidence="2">
    <location>
        <begin position="256"/>
        <end position="277"/>
    </location>
</feature>
<evidence type="ECO:0000256" key="1">
    <source>
        <dbReference type="PROSITE-ProRule" id="PRU00047"/>
    </source>
</evidence>
<sequence length="666" mass="75085">MWALTDDEVYTDEEQEQNNTTKAERSTSANTIMGSRNNRNRGKNGQNWSKLGASETTAQTSGANEDGYGKPFYWNQIQPNSASQSSSSQIKKKVYNLTDGNKRNPTKIVCYYCKKVGHMERDCRKKKRDDKLDAPGAYVPSKSITSSIAPDLKHVLESQPQSIEQKSRDYIKVPLPVSIDKDLQLEPIFVKRANTSVPFGNISAENLRTSNLLLKSMQMQQVKENEKRDKKTLNLIDGEEDDPHFVRGKDGKLVYRPMSSSDEDFSSSDESESNKELVKTNGGIGILTASNVLSDEIKPAAYDLKLTDAPMEIEIAEKKLEDNIESDKPKSPEPQKKISSREDLLKSLTEAAKSGKFDKPKPATPSQLPSSFDKLETTEKFSAPDPSKVPLPNFTTTKFEAPKFDLDEFMEDLTGLTIEKAPEPVELEAKLVHNYGEEAGNSMDFEQFRHNSKTNFIPVAPEPVELEAKLVHNYGEEAGNSMDFEQFRHNSKTNFIPVNKLGKFAKPKEVQFMDWDEDDYNELGNSVDFERNERKSPAYEEDEEVWTDDSSDEAPVLDGDEEVLPKHDPFSEKQAKEEKSEEENEWQKMSKNLIQKEIRRSERKSKLGLDKNDKATLSEATDTETLIGSDSDTDMEDTSAFDLSPAKTQPSDSDESPVKKPSPFKK</sequence>
<dbReference type="InterPro" id="IPR001878">
    <property type="entry name" value="Znf_CCHC"/>
</dbReference>
<evidence type="ECO:0000313" key="4">
    <source>
        <dbReference type="Proteomes" id="UP000887540"/>
    </source>
</evidence>
<evidence type="ECO:0000256" key="2">
    <source>
        <dbReference type="SAM" id="MobiDB-lite"/>
    </source>
</evidence>
<feature type="compositionally biased region" description="Acidic residues" evidence="2">
    <location>
        <begin position="1"/>
        <end position="16"/>
    </location>
</feature>
<feature type="compositionally biased region" description="Basic and acidic residues" evidence="2">
    <location>
        <begin position="528"/>
        <end position="538"/>
    </location>
</feature>
<feature type="compositionally biased region" description="Basic and acidic residues" evidence="2">
    <location>
        <begin position="563"/>
        <end position="579"/>
    </location>
</feature>
<keyword evidence="1" id="KW-0863">Zinc-finger</keyword>
<feature type="compositionally biased region" description="Acidic residues" evidence="2">
    <location>
        <begin position="539"/>
        <end position="552"/>
    </location>
</feature>
<evidence type="ECO:0000259" key="3">
    <source>
        <dbReference type="PROSITE" id="PS50158"/>
    </source>
</evidence>
<dbReference type="AlphaFoldDB" id="A0A914DT01"/>
<feature type="compositionally biased region" description="Basic and acidic residues" evidence="2">
    <location>
        <begin position="320"/>
        <end position="345"/>
    </location>
</feature>
<dbReference type="SUPFAM" id="SSF57756">
    <property type="entry name" value="Retrovirus zinc finger-like domains"/>
    <property type="match status" value="1"/>
</dbReference>
<feature type="compositionally biased region" description="Polar residues" evidence="2">
    <location>
        <begin position="54"/>
        <end position="63"/>
    </location>
</feature>
<dbReference type="GO" id="GO:0003676">
    <property type="term" value="F:nucleic acid binding"/>
    <property type="evidence" value="ECO:0007669"/>
    <property type="project" value="InterPro"/>
</dbReference>
<feature type="compositionally biased region" description="Basic and acidic residues" evidence="2">
    <location>
        <begin position="594"/>
        <end position="616"/>
    </location>
</feature>
<organism evidence="4 5">
    <name type="scientific">Acrobeloides nanus</name>
    <dbReference type="NCBI Taxonomy" id="290746"/>
    <lineage>
        <taxon>Eukaryota</taxon>
        <taxon>Metazoa</taxon>
        <taxon>Ecdysozoa</taxon>
        <taxon>Nematoda</taxon>
        <taxon>Chromadorea</taxon>
        <taxon>Rhabditida</taxon>
        <taxon>Tylenchina</taxon>
        <taxon>Cephalobomorpha</taxon>
        <taxon>Cephaloboidea</taxon>
        <taxon>Cephalobidae</taxon>
        <taxon>Acrobeloides</taxon>
    </lineage>
</organism>
<dbReference type="SMART" id="SM00343">
    <property type="entry name" value="ZnF_C2HC"/>
    <property type="match status" value="1"/>
</dbReference>
<keyword evidence="1" id="KW-0862">Zinc</keyword>
<dbReference type="Pfam" id="PF00098">
    <property type="entry name" value="zf-CCHC"/>
    <property type="match status" value="1"/>
</dbReference>
<dbReference type="WBParaSite" id="ACRNAN_scaffold3557.g14755.t1">
    <property type="protein sequence ID" value="ACRNAN_scaffold3557.g14755.t1"/>
    <property type="gene ID" value="ACRNAN_scaffold3557.g14755"/>
</dbReference>
<feature type="compositionally biased region" description="Polar residues" evidence="2">
    <location>
        <begin position="17"/>
        <end position="33"/>
    </location>
</feature>
<keyword evidence="1" id="KW-0479">Metal-binding</keyword>
<reference evidence="5" key="1">
    <citation type="submission" date="2022-11" db="UniProtKB">
        <authorList>
            <consortium name="WormBaseParasite"/>
        </authorList>
    </citation>
    <scope>IDENTIFICATION</scope>
</reference>